<dbReference type="Pfam" id="PF01504">
    <property type="entry name" value="PIP5K"/>
    <property type="match status" value="1"/>
</dbReference>
<dbReference type="InterPro" id="IPR027484">
    <property type="entry name" value="PInositol-4-P-5-kinase_N"/>
</dbReference>
<protein>
    <recommendedName>
        <fullName evidence="2">PIPK domain-containing protein</fullName>
    </recommendedName>
</protein>
<dbReference type="GO" id="GO:0005524">
    <property type="term" value="F:ATP binding"/>
    <property type="evidence" value="ECO:0007669"/>
    <property type="project" value="UniProtKB-UniRule"/>
</dbReference>
<keyword evidence="1" id="KW-0067">ATP-binding</keyword>
<dbReference type="InterPro" id="IPR002498">
    <property type="entry name" value="PInositol-4-P-4/5-kinase_core"/>
</dbReference>
<keyword evidence="4" id="KW-1185">Reference proteome</keyword>
<dbReference type="PANTHER" id="PTHR23086:SF101">
    <property type="entry name" value="LP03320P-RELATED"/>
    <property type="match status" value="1"/>
</dbReference>
<dbReference type="EMBL" id="JAVRJZ010000017">
    <property type="protein sequence ID" value="KAK2709724.1"/>
    <property type="molecule type" value="Genomic_DNA"/>
</dbReference>
<feature type="domain" description="PIPK" evidence="2">
    <location>
        <begin position="72"/>
        <end position="459"/>
    </location>
</feature>
<gene>
    <name evidence="3" type="ORF">QYM36_013410</name>
</gene>
<reference evidence="3" key="1">
    <citation type="submission" date="2023-07" db="EMBL/GenBank/DDBJ databases">
        <title>Chromosome-level genome assembly of Artemia franciscana.</title>
        <authorList>
            <person name="Jo E."/>
        </authorList>
    </citation>
    <scope>NUCLEOTIDE SEQUENCE</scope>
    <source>
        <tissue evidence="3">Whole body</tissue>
    </source>
</reference>
<evidence type="ECO:0000313" key="3">
    <source>
        <dbReference type="EMBL" id="KAK2709724.1"/>
    </source>
</evidence>
<accession>A0AA88L1B2</accession>
<keyword evidence="1" id="KW-0547">Nucleotide-binding</keyword>
<dbReference type="InterPro" id="IPR027483">
    <property type="entry name" value="PInositol-4-P-4/5-kinase_C_sf"/>
</dbReference>
<dbReference type="PANTHER" id="PTHR23086">
    <property type="entry name" value="PHOSPHATIDYLINOSITOL-4-PHOSPHATE 5-KINASE"/>
    <property type="match status" value="1"/>
</dbReference>
<dbReference type="AlphaFoldDB" id="A0AA88L1B2"/>
<dbReference type="Gene3D" id="3.30.800.10">
    <property type="entry name" value="Phosphatidylinositol Phosphate Kinase II Beta"/>
    <property type="match status" value="1"/>
</dbReference>
<comment type="caution">
    <text evidence="3">The sequence shown here is derived from an EMBL/GenBank/DDBJ whole genome shotgun (WGS) entry which is preliminary data.</text>
</comment>
<evidence type="ECO:0000259" key="2">
    <source>
        <dbReference type="PROSITE" id="PS51455"/>
    </source>
</evidence>
<dbReference type="Proteomes" id="UP001187531">
    <property type="component" value="Unassembled WGS sequence"/>
</dbReference>
<dbReference type="PROSITE" id="PS51455">
    <property type="entry name" value="PIPK"/>
    <property type="match status" value="1"/>
</dbReference>
<dbReference type="Gene3D" id="3.30.810.10">
    <property type="entry name" value="2-Layer Sandwich"/>
    <property type="match status" value="1"/>
</dbReference>
<dbReference type="GO" id="GO:0005886">
    <property type="term" value="C:plasma membrane"/>
    <property type="evidence" value="ECO:0007669"/>
    <property type="project" value="TreeGrafter"/>
</dbReference>
<dbReference type="InterPro" id="IPR023610">
    <property type="entry name" value="PInositol-4/5-P-5/4-kinase"/>
</dbReference>
<evidence type="ECO:0000313" key="4">
    <source>
        <dbReference type="Proteomes" id="UP001187531"/>
    </source>
</evidence>
<name>A0AA88L1B2_ARTSF</name>
<organism evidence="3 4">
    <name type="scientific">Artemia franciscana</name>
    <name type="common">Brine shrimp</name>
    <name type="synonym">Artemia sanfranciscana</name>
    <dbReference type="NCBI Taxonomy" id="6661"/>
    <lineage>
        <taxon>Eukaryota</taxon>
        <taxon>Metazoa</taxon>
        <taxon>Ecdysozoa</taxon>
        <taxon>Arthropoda</taxon>
        <taxon>Crustacea</taxon>
        <taxon>Branchiopoda</taxon>
        <taxon>Anostraca</taxon>
        <taxon>Artemiidae</taxon>
        <taxon>Artemia</taxon>
    </lineage>
</organism>
<keyword evidence="1" id="KW-0418">Kinase</keyword>
<dbReference type="SMART" id="SM00330">
    <property type="entry name" value="PIPKc"/>
    <property type="match status" value="1"/>
</dbReference>
<proteinExistence type="predicted"/>
<sequence length="484" mass="55730">MKQEIKVDCGIVHCQFNWNLYKKRIEKIKEIVTEQELQKESEEIVKSSTLKEVIEAAEDTTVTTLASKKTTKSKSGMESDSITLTHENTIAKRKVKITNSIQLGIHQVLGGVAIKPDGDLQIQDFSAVMSIQTRLFTFKTYAPIPFRNLRNLFGVKSSDYLVSLLDRSWKELKNPGASGSMFFVTDDDKFIIKTVKHKEGKFLQKILPAYCSNLVENPNTLLPKFFDLYCYQRNCKKIRLLVMNNILPTGIRMHEKYDLKGSTYKRKASKEERSKKSPTFKDLDFIEMHPEGILLESETYDALIKMMERDCKVLESFEIIDYSLLVGVHNISKAKNKPVVEEVKKDDQIDVKDFQRSPVFISKSINLQRRVVNTTDLESVQNHKKEEEICFLSGAYHAWNKSGDCLALYIGYIDILQQYGINKKFEHAFKSLIADGKSISVQRPDYYSKRFLKFVKSGVFRKINTPWRHSQSKNKAVNGKQTQI</sequence>
<evidence type="ECO:0000256" key="1">
    <source>
        <dbReference type="PROSITE-ProRule" id="PRU00781"/>
    </source>
</evidence>
<dbReference type="SUPFAM" id="SSF56104">
    <property type="entry name" value="SAICAR synthase-like"/>
    <property type="match status" value="1"/>
</dbReference>
<keyword evidence="1" id="KW-0808">Transferase</keyword>
<dbReference type="GO" id="GO:0046854">
    <property type="term" value="P:phosphatidylinositol phosphate biosynthetic process"/>
    <property type="evidence" value="ECO:0007669"/>
    <property type="project" value="TreeGrafter"/>
</dbReference>
<dbReference type="GO" id="GO:0016308">
    <property type="term" value="F:1-phosphatidylinositol-4-phosphate 5-kinase activity"/>
    <property type="evidence" value="ECO:0007669"/>
    <property type="project" value="TreeGrafter"/>
</dbReference>